<dbReference type="RefSeq" id="XP_024335077.1">
    <property type="nucleotide sequence ID" value="XM_024482876.1"/>
</dbReference>
<feature type="domain" description="Origin recognition complex subunit 3 winged helix C-terminal" evidence="8">
    <location>
        <begin position="567"/>
        <end position="756"/>
    </location>
</feature>
<keyword evidence="4" id="KW-0238">DNA-binding</keyword>
<feature type="compositionally biased region" description="Acidic residues" evidence="6">
    <location>
        <begin position="690"/>
        <end position="716"/>
    </location>
</feature>
<protein>
    <submittedName>
        <fullName evidence="9">Uncharacterized protein</fullName>
    </submittedName>
</protein>
<dbReference type="GO" id="GO:0006270">
    <property type="term" value="P:DNA replication initiation"/>
    <property type="evidence" value="ECO:0007669"/>
    <property type="project" value="TreeGrafter"/>
</dbReference>
<evidence type="ECO:0000259" key="7">
    <source>
        <dbReference type="Pfam" id="PF07034"/>
    </source>
</evidence>
<dbReference type="GO" id="GO:0005656">
    <property type="term" value="C:nuclear pre-replicative complex"/>
    <property type="evidence" value="ECO:0007669"/>
    <property type="project" value="TreeGrafter"/>
</dbReference>
<accession>A0A1X6MQ84</accession>
<evidence type="ECO:0000256" key="2">
    <source>
        <dbReference type="ARBA" id="ARBA00010977"/>
    </source>
</evidence>
<comment type="similarity">
    <text evidence="2">Belongs to the ORC3 family.</text>
</comment>
<dbReference type="EMBL" id="KZ110605">
    <property type="protein sequence ID" value="OSX58283.1"/>
    <property type="molecule type" value="Genomic_DNA"/>
</dbReference>
<feature type="region of interest" description="Disordered" evidence="6">
    <location>
        <begin position="655"/>
        <end position="716"/>
    </location>
</feature>
<dbReference type="GO" id="GO:0005664">
    <property type="term" value="C:nuclear origin of replication recognition complex"/>
    <property type="evidence" value="ECO:0007669"/>
    <property type="project" value="InterPro"/>
</dbReference>
<evidence type="ECO:0000256" key="4">
    <source>
        <dbReference type="ARBA" id="ARBA00023125"/>
    </source>
</evidence>
<evidence type="ECO:0000313" key="9">
    <source>
        <dbReference type="EMBL" id="OSX58283.1"/>
    </source>
</evidence>
<evidence type="ECO:0000256" key="5">
    <source>
        <dbReference type="ARBA" id="ARBA00023242"/>
    </source>
</evidence>
<dbReference type="PANTHER" id="PTHR12748">
    <property type="entry name" value="ORIGIN RECOGNITION COMPLEX SUBUNIT 3"/>
    <property type="match status" value="1"/>
</dbReference>
<dbReference type="GO" id="GO:0031261">
    <property type="term" value="C:DNA replication preinitiation complex"/>
    <property type="evidence" value="ECO:0007669"/>
    <property type="project" value="TreeGrafter"/>
</dbReference>
<keyword evidence="3" id="KW-0235">DNA replication</keyword>
<dbReference type="Pfam" id="PF07034">
    <property type="entry name" value="ORC3_N"/>
    <property type="match status" value="1"/>
</dbReference>
<dbReference type="CDD" id="cd20704">
    <property type="entry name" value="Orc3"/>
    <property type="match status" value="1"/>
</dbReference>
<evidence type="ECO:0000256" key="1">
    <source>
        <dbReference type="ARBA" id="ARBA00004123"/>
    </source>
</evidence>
<evidence type="ECO:0000313" key="10">
    <source>
        <dbReference type="Proteomes" id="UP000194127"/>
    </source>
</evidence>
<dbReference type="Pfam" id="PF18137">
    <property type="entry name" value="WHD_ORC"/>
    <property type="match status" value="1"/>
</dbReference>
<gene>
    <name evidence="9" type="ORF">POSPLADRAFT_1075993</name>
</gene>
<dbReference type="InterPro" id="IPR020795">
    <property type="entry name" value="ORC3"/>
</dbReference>
<dbReference type="AlphaFoldDB" id="A0A1X6MQ84"/>
<evidence type="ECO:0000256" key="6">
    <source>
        <dbReference type="SAM" id="MobiDB-lite"/>
    </source>
</evidence>
<keyword evidence="10" id="KW-1185">Reference proteome</keyword>
<organism evidence="9 10">
    <name type="scientific">Postia placenta MAD-698-R-SB12</name>
    <dbReference type="NCBI Taxonomy" id="670580"/>
    <lineage>
        <taxon>Eukaryota</taxon>
        <taxon>Fungi</taxon>
        <taxon>Dikarya</taxon>
        <taxon>Basidiomycota</taxon>
        <taxon>Agaricomycotina</taxon>
        <taxon>Agaricomycetes</taxon>
        <taxon>Polyporales</taxon>
        <taxon>Adustoporiaceae</taxon>
        <taxon>Rhodonia</taxon>
    </lineage>
</organism>
<proteinExistence type="inferred from homology"/>
<sequence>MSAYAVAKETSDLDDPTKSCIYIAPGDELEEVALSGPYSPHDWRDLPDGYELRMQAYKEAWTQCLRHMQSIIQALHAPVAKEVVAQVKSAYMDTLPGLPYAELPAMLVFGGSSGLYSDIIQQLEVSVEVEDDCAADEAKSDITASDGAIMIHLYPGDFPNLTTAMKSIVTGFIDQSTDSGQNGMKRRPAASLATYDISVLDAWYRSLDKKPSLTIFLHDFEQFEPAVVQDVLHIPELPLVYILAMSSPPSPSFLHTTYPRSTLALLSIHKFSAPLNVELIDELVEKTFCDPNFEPAVMLGPGSLGFLADFVSRHTASVDATLTIIQLALMKHFTEPLTIFIESSTLGLRNERLAGQKLDQPESQPFRDVLTSRLARSTSNPDDVDEDAISLLRSVNAARDGFYRKLRTMRIGLSVMSIVRQAIETERENESSMLDTLIAALRGRANRDVRQLATALSKCNAQQLQIVLQKLQALYDGLQDSDARDAEMDAHVRVSGALTELADTDNASVDAEKSRDPLVARLAKDLGEWLFGYLEKHLIRLDDGPLWDIWYTGSAPFPAELINPAPRPALVSALAHPNEHAAAYARLLRMYIPQDKAETGSADQDVREDEGEDEDGLPDTALLFRRYAEAGRLVNVYDWFQSFAGALDGRRRRERRAAVTSSGNAHTHGVSGAVSNGKGKGRARAHIPMEVDEADEDAGRSEEEESELGEDEDEEAAEAWRIEVRVRFIRALHELDYLGVVKPTGRKADHVVRTLYDVVY</sequence>
<feature type="compositionally biased region" description="Acidic residues" evidence="6">
    <location>
        <begin position="606"/>
        <end position="617"/>
    </location>
</feature>
<dbReference type="InterPro" id="IPR040855">
    <property type="entry name" value="ORC_WH_C"/>
</dbReference>
<reference evidence="9 10" key="1">
    <citation type="submission" date="2017-04" db="EMBL/GenBank/DDBJ databases">
        <title>Genome Sequence of the Model Brown-Rot Fungus Postia placenta SB12.</title>
        <authorList>
            <consortium name="DOE Joint Genome Institute"/>
            <person name="Gaskell J."/>
            <person name="Kersten P."/>
            <person name="Larrondo L.F."/>
            <person name="Canessa P."/>
            <person name="Martinez D."/>
            <person name="Hibbett D."/>
            <person name="Schmoll M."/>
            <person name="Kubicek C.P."/>
            <person name="Martinez A.T."/>
            <person name="Yadav J."/>
            <person name="Master E."/>
            <person name="Magnuson J.K."/>
            <person name="James T."/>
            <person name="Yaver D."/>
            <person name="Berka R."/>
            <person name="Labutti K."/>
            <person name="Lipzen A."/>
            <person name="Aerts A."/>
            <person name="Barry K."/>
            <person name="Henrissat B."/>
            <person name="Blanchette R."/>
            <person name="Grigoriev I."/>
            <person name="Cullen D."/>
        </authorList>
    </citation>
    <scope>NUCLEOTIDE SEQUENCE [LARGE SCALE GENOMIC DNA]</scope>
    <source>
        <strain evidence="9 10">MAD-698-R-SB12</strain>
    </source>
</reference>
<evidence type="ECO:0000259" key="8">
    <source>
        <dbReference type="Pfam" id="PF18137"/>
    </source>
</evidence>
<comment type="subcellular location">
    <subcellularLocation>
        <location evidence="1">Nucleus</location>
    </subcellularLocation>
</comment>
<dbReference type="Proteomes" id="UP000194127">
    <property type="component" value="Unassembled WGS sequence"/>
</dbReference>
<dbReference type="GO" id="GO:0003688">
    <property type="term" value="F:DNA replication origin binding"/>
    <property type="evidence" value="ECO:0007669"/>
    <property type="project" value="TreeGrafter"/>
</dbReference>
<dbReference type="GeneID" id="36327825"/>
<dbReference type="InterPro" id="IPR045667">
    <property type="entry name" value="ORC3_N"/>
</dbReference>
<dbReference type="PANTHER" id="PTHR12748:SF0">
    <property type="entry name" value="ORIGIN RECOGNITION COMPLEX SUBUNIT 3"/>
    <property type="match status" value="1"/>
</dbReference>
<feature type="domain" description="Origin recognition complex subunit 3 N-terminal" evidence="7">
    <location>
        <begin position="50"/>
        <end position="339"/>
    </location>
</feature>
<keyword evidence="5" id="KW-0539">Nucleus</keyword>
<dbReference type="STRING" id="670580.A0A1X6MQ84"/>
<evidence type="ECO:0000256" key="3">
    <source>
        <dbReference type="ARBA" id="ARBA00022705"/>
    </source>
</evidence>
<feature type="region of interest" description="Disordered" evidence="6">
    <location>
        <begin position="598"/>
        <end position="617"/>
    </location>
</feature>
<dbReference type="OrthoDB" id="10265211at2759"/>
<name>A0A1X6MQ84_9APHY</name>